<dbReference type="EMBL" id="JAWDGP010005632">
    <property type="protein sequence ID" value="KAK3754814.1"/>
    <property type="molecule type" value="Genomic_DNA"/>
</dbReference>
<reference evidence="1" key="1">
    <citation type="journal article" date="2023" name="G3 (Bethesda)">
        <title>A reference genome for the long-term kleptoplast-retaining sea slug Elysia crispata morphotype clarki.</title>
        <authorList>
            <person name="Eastman K.E."/>
            <person name="Pendleton A.L."/>
            <person name="Shaikh M.A."/>
            <person name="Suttiyut T."/>
            <person name="Ogas R."/>
            <person name="Tomko P."/>
            <person name="Gavelis G."/>
            <person name="Widhalm J.R."/>
            <person name="Wisecaver J.H."/>
        </authorList>
    </citation>
    <scope>NUCLEOTIDE SEQUENCE</scope>
    <source>
        <strain evidence="1">ECLA1</strain>
    </source>
</reference>
<proteinExistence type="predicted"/>
<comment type="caution">
    <text evidence="1">The sequence shown here is derived from an EMBL/GenBank/DDBJ whole genome shotgun (WGS) entry which is preliminary data.</text>
</comment>
<sequence>MKGQTGILQLRRVIRFSVDLIPAQPGSNTVAGVLEGPSLGPICRVVDEEASEVGTQKQNQIGCQLGNTQYTDCLSLEYLGEGRDKT</sequence>
<evidence type="ECO:0000313" key="2">
    <source>
        <dbReference type="Proteomes" id="UP001283361"/>
    </source>
</evidence>
<organism evidence="1 2">
    <name type="scientific">Elysia crispata</name>
    <name type="common">lettuce slug</name>
    <dbReference type="NCBI Taxonomy" id="231223"/>
    <lineage>
        <taxon>Eukaryota</taxon>
        <taxon>Metazoa</taxon>
        <taxon>Spiralia</taxon>
        <taxon>Lophotrochozoa</taxon>
        <taxon>Mollusca</taxon>
        <taxon>Gastropoda</taxon>
        <taxon>Heterobranchia</taxon>
        <taxon>Euthyneura</taxon>
        <taxon>Panpulmonata</taxon>
        <taxon>Sacoglossa</taxon>
        <taxon>Placobranchoidea</taxon>
        <taxon>Plakobranchidae</taxon>
        <taxon>Elysia</taxon>
    </lineage>
</organism>
<dbReference type="AlphaFoldDB" id="A0AAE1D304"/>
<evidence type="ECO:0000313" key="1">
    <source>
        <dbReference type="EMBL" id="KAK3754814.1"/>
    </source>
</evidence>
<keyword evidence="2" id="KW-1185">Reference proteome</keyword>
<dbReference type="Proteomes" id="UP001283361">
    <property type="component" value="Unassembled WGS sequence"/>
</dbReference>
<name>A0AAE1D304_9GAST</name>
<accession>A0AAE1D304</accession>
<protein>
    <submittedName>
        <fullName evidence="1">Uncharacterized protein</fullName>
    </submittedName>
</protein>
<gene>
    <name evidence="1" type="ORF">RRG08_005303</name>
</gene>